<protein>
    <submittedName>
        <fullName evidence="5">Winged helix-turn-helix domain-containing protein</fullName>
    </submittedName>
</protein>
<organism evidence="5 6">
    <name type="scientific">Pseudonocardia nematodicida</name>
    <dbReference type="NCBI Taxonomy" id="1206997"/>
    <lineage>
        <taxon>Bacteria</taxon>
        <taxon>Bacillati</taxon>
        <taxon>Actinomycetota</taxon>
        <taxon>Actinomycetes</taxon>
        <taxon>Pseudonocardiales</taxon>
        <taxon>Pseudonocardiaceae</taxon>
        <taxon>Pseudonocardia</taxon>
    </lineage>
</organism>
<evidence type="ECO:0000313" key="6">
    <source>
        <dbReference type="Proteomes" id="UP001494902"/>
    </source>
</evidence>
<dbReference type="PROSITE" id="PS50949">
    <property type="entry name" value="HTH_GNTR"/>
    <property type="match status" value="1"/>
</dbReference>
<evidence type="ECO:0000256" key="3">
    <source>
        <dbReference type="ARBA" id="ARBA00023163"/>
    </source>
</evidence>
<keyword evidence="3" id="KW-0804">Transcription</keyword>
<keyword evidence="2" id="KW-0238">DNA-binding</keyword>
<dbReference type="PANTHER" id="PTHR44846">
    <property type="entry name" value="MANNOSYL-D-GLYCERATE TRANSPORT/METABOLISM SYSTEM REPRESSOR MNGR-RELATED"/>
    <property type="match status" value="1"/>
</dbReference>
<dbReference type="InterPro" id="IPR036388">
    <property type="entry name" value="WH-like_DNA-bd_sf"/>
</dbReference>
<gene>
    <name evidence="5" type="ORF">WIS52_11850</name>
</gene>
<proteinExistence type="predicted"/>
<evidence type="ECO:0000256" key="1">
    <source>
        <dbReference type="ARBA" id="ARBA00023015"/>
    </source>
</evidence>
<dbReference type="RefSeq" id="WP_349298231.1">
    <property type="nucleotide sequence ID" value="NZ_JBEDNQ010000004.1"/>
</dbReference>
<evidence type="ECO:0000259" key="4">
    <source>
        <dbReference type="PROSITE" id="PS50949"/>
    </source>
</evidence>
<reference evidence="5 6" key="1">
    <citation type="submission" date="2024-03" db="EMBL/GenBank/DDBJ databases">
        <title>Draft genome sequence of Pseudonocardia nematodicida JCM 31783.</title>
        <authorList>
            <person name="Butdee W."/>
            <person name="Duangmal K."/>
        </authorList>
    </citation>
    <scope>NUCLEOTIDE SEQUENCE [LARGE SCALE GENOMIC DNA]</scope>
    <source>
        <strain evidence="5 6">JCM 31783</strain>
    </source>
</reference>
<dbReference type="PRINTS" id="PR00035">
    <property type="entry name" value="HTHGNTR"/>
</dbReference>
<accession>A0ABV1K9L3</accession>
<sequence length="79" mass="8719">MPTGQYERPHQRITAELRDKITGGRWQVGDRLPPMAQLQAEYGVAKGTIQRALRQLEADGLVVGKAGSGIYVQRVELST</sequence>
<dbReference type="Pfam" id="PF00392">
    <property type="entry name" value="GntR"/>
    <property type="match status" value="1"/>
</dbReference>
<dbReference type="Gene3D" id="1.10.10.10">
    <property type="entry name" value="Winged helix-like DNA-binding domain superfamily/Winged helix DNA-binding domain"/>
    <property type="match status" value="1"/>
</dbReference>
<keyword evidence="6" id="KW-1185">Reference proteome</keyword>
<name>A0ABV1K9L3_9PSEU</name>
<dbReference type="SUPFAM" id="SSF46785">
    <property type="entry name" value="Winged helix' DNA-binding domain"/>
    <property type="match status" value="1"/>
</dbReference>
<dbReference type="SMART" id="SM00345">
    <property type="entry name" value="HTH_GNTR"/>
    <property type="match status" value="1"/>
</dbReference>
<evidence type="ECO:0000256" key="2">
    <source>
        <dbReference type="ARBA" id="ARBA00023125"/>
    </source>
</evidence>
<dbReference type="EMBL" id="JBEDNQ010000004">
    <property type="protein sequence ID" value="MEQ3551165.1"/>
    <property type="molecule type" value="Genomic_DNA"/>
</dbReference>
<comment type="caution">
    <text evidence="5">The sequence shown here is derived from an EMBL/GenBank/DDBJ whole genome shotgun (WGS) entry which is preliminary data.</text>
</comment>
<evidence type="ECO:0000313" key="5">
    <source>
        <dbReference type="EMBL" id="MEQ3551165.1"/>
    </source>
</evidence>
<dbReference type="CDD" id="cd07377">
    <property type="entry name" value="WHTH_GntR"/>
    <property type="match status" value="1"/>
</dbReference>
<dbReference type="PANTHER" id="PTHR44846:SF1">
    <property type="entry name" value="MANNOSYL-D-GLYCERATE TRANSPORT_METABOLISM SYSTEM REPRESSOR MNGR-RELATED"/>
    <property type="match status" value="1"/>
</dbReference>
<dbReference type="InterPro" id="IPR036390">
    <property type="entry name" value="WH_DNA-bd_sf"/>
</dbReference>
<dbReference type="InterPro" id="IPR050679">
    <property type="entry name" value="Bact_HTH_transcr_reg"/>
</dbReference>
<dbReference type="InterPro" id="IPR000524">
    <property type="entry name" value="Tscrpt_reg_HTH_GntR"/>
</dbReference>
<dbReference type="Proteomes" id="UP001494902">
    <property type="component" value="Unassembled WGS sequence"/>
</dbReference>
<feature type="domain" description="HTH gntR-type" evidence="4">
    <location>
        <begin position="7"/>
        <end position="75"/>
    </location>
</feature>
<keyword evidence="1" id="KW-0805">Transcription regulation</keyword>